<reference evidence="2" key="1">
    <citation type="journal article" date="2020" name="Stud. Mycol.">
        <title>101 Dothideomycetes genomes: a test case for predicting lifestyles and emergence of pathogens.</title>
        <authorList>
            <person name="Haridas S."/>
            <person name="Albert R."/>
            <person name="Binder M."/>
            <person name="Bloem J."/>
            <person name="Labutti K."/>
            <person name="Salamov A."/>
            <person name="Andreopoulos B."/>
            <person name="Baker S."/>
            <person name="Barry K."/>
            <person name="Bills G."/>
            <person name="Bluhm B."/>
            <person name="Cannon C."/>
            <person name="Castanera R."/>
            <person name="Culley D."/>
            <person name="Daum C."/>
            <person name="Ezra D."/>
            <person name="Gonzalez J."/>
            <person name="Henrissat B."/>
            <person name="Kuo A."/>
            <person name="Liang C."/>
            <person name="Lipzen A."/>
            <person name="Lutzoni F."/>
            <person name="Magnuson J."/>
            <person name="Mondo S."/>
            <person name="Nolan M."/>
            <person name="Ohm R."/>
            <person name="Pangilinan J."/>
            <person name="Park H.-J."/>
            <person name="Ramirez L."/>
            <person name="Alfaro M."/>
            <person name="Sun H."/>
            <person name="Tritt A."/>
            <person name="Yoshinaga Y."/>
            <person name="Zwiers L.-H."/>
            <person name="Turgeon B."/>
            <person name="Goodwin S."/>
            <person name="Spatafora J."/>
            <person name="Crous P."/>
            <person name="Grigoriev I."/>
        </authorList>
    </citation>
    <scope>NUCLEOTIDE SEQUENCE</scope>
    <source>
        <strain evidence="2">CBS 119687</strain>
    </source>
</reference>
<feature type="compositionally biased region" description="Low complexity" evidence="1">
    <location>
        <begin position="62"/>
        <end position="77"/>
    </location>
</feature>
<dbReference type="EMBL" id="ML977512">
    <property type="protein sequence ID" value="KAF2126886.1"/>
    <property type="molecule type" value="Genomic_DNA"/>
</dbReference>
<dbReference type="Proteomes" id="UP000799771">
    <property type="component" value="Unassembled WGS sequence"/>
</dbReference>
<feature type="region of interest" description="Disordered" evidence="1">
    <location>
        <begin position="122"/>
        <end position="212"/>
    </location>
</feature>
<feature type="region of interest" description="Disordered" evidence="1">
    <location>
        <begin position="1"/>
        <end position="103"/>
    </location>
</feature>
<feature type="compositionally biased region" description="Basic residues" evidence="1">
    <location>
        <begin position="148"/>
        <end position="165"/>
    </location>
</feature>
<evidence type="ECO:0000256" key="1">
    <source>
        <dbReference type="SAM" id="MobiDB-lite"/>
    </source>
</evidence>
<keyword evidence="3" id="KW-1185">Reference proteome</keyword>
<feature type="region of interest" description="Disordered" evidence="1">
    <location>
        <begin position="264"/>
        <end position="291"/>
    </location>
</feature>
<dbReference type="GeneID" id="54411166"/>
<feature type="compositionally biased region" description="Basic and acidic residues" evidence="1">
    <location>
        <begin position="32"/>
        <end position="52"/>
    </location>
</feature>
<feature type="compositionally biased region" description="Basic and acidic residues" evidence="1">
    <location>
        <begin position="80"/>
        <end position="93"/>
    </location>
</feature>
<dbReference type="OrthoDB" id="5428925at2759"/>
<evidence type="ECO:0000313" key="3">
    <source>
        <dbReference type="Proteomes" id="UP000799771"/>
    </source>
</evidence>
<sequence>MTGQNGLHRSSWKVEAIRRGDMKISGPMPIEEDTRLNGEGEMELAGRRELDLHSQPQDVPAQQNQRSQSPLQSSQPPTKVSKDSILRDPEHAEGQLPQRENVRMQQLPISPLRMHQVNATPYESIVQSTPPTTPTPFRGTPESMTKAAQKKNRKSGLRNVFRKILGRKDREKVEEQQEGNVHRGHNYHSSDPGLLRQSPPRDIQTPSGPRISELPVDELIPLHPIGLQLPFPMNVNAPQASSPQEYLIFGHQKPGIVRRATLPNARASTSQRHSVDEPRGRLSPWDEGQNESSALPEIGIALTSPVQARTSIQSKRRSRSAGALHDLSQARTSIDRSRSADIRYWRESGASASTFNSHARPQTAKTTEMVRSVHTQEPIVQQQEPVAEMSATLAHFDEQEEQEAQETQEEQHEQNHWNKEAPVSAFNFGEFQRGPFADEKPLEVQEPPIPVRSEKRLSIEDRVKHLEGGLHVLESSMRRMSTRNNRQTIVLENAPRHTRSRNRSSSRSISVSSFYEQPIIHQAGDDDMNHAPFLSTTTPASEVKDSKELVAVYETLAHERAARSALEIQVRTLQHDVADLRILVNRLYTSKAMVEPAYTTSSPNSSHDERLSTPRAMRHKALVRVDVRESVQSRFSRTDSESTTGEYDRRSFSSGHDDVVSPDVWATPSEGTFFHSAMPTPRVAA</sequence>
<feature type="compositionally biased region" description="Basic and acidic residues" evidence="1">
    <location>
        <begin position="166"/>
        <end position="175"/>
    </location>
</feature>
<protein>
    <submittedName>
        <fullName evidence="2">Uncharacterized protein</fullName>
    </submittedName>
</protein>
<gene>
    <name evidence="2" type="ORF">P153DRAFT_388206</name>
</gene>
<proteinExistence type="predicted"/>
<accession>A0A6A6A5R3</accession>
<organism evidence="2 3">
    <name type="scientific">Dothidotthia symphoricarpi CBS 119687</name>
    <dbReference type="NCBI Taxonomy" id="1392245"/>
    <lineage>
        <taxon>Eukaryota</taxon>
        <taxon>Fungi</taxon>
        <taxon>Dikarya</taxon>
        <taxon>Ascomycota</taxon>
        <taxon>Pezizomycotina</taxon>
        <taxon>Dothideomycetes</taxon>
        <taxon>Pleosporomycetidae</taxon>
        <taxon>Pleosporales</taxon>
        <taxon>Dothidotthiaceae</taxon>
        <taxon>Dothidotthia</taxon>
    </lineage>
</organism>
<name>A0A6A6A5R3_9PLEO</name>
<dbReference type="RefSeq" id="XP_033521278.1">
    <property type="nucleotide sequence ID" value="XM_033670734.1"/>
</dbReference>
<evidence type="ECO:0000313" key="2">
    <source>
        <dbReference type="EMBL" id="KAF2126886.1"/>
    </source>
</evidence>
<feature type="region of interest" description="Disordered" evidence="1">
    <location>
        <begin position="632"/>
        <end position="656"/>
    </location>
</feature>
<dbReference type="AlphaFoldDB" id="A0A6A6A5R3"/>